<reference evidence="2 3" key="1">
    <citation type="journal article" date="2019" name="Commun. Biol.">
        <title>The bagworm genome reveals a unique fibroin gene that provides high tensile strength.</title>
        <authorList>
            <person name="Kono N."/>
            <person name="Nakamura H."/>
            <person name="Ohtoshi R."/>
            <person name="Tomita M."/>
            <person name="Numata K."/>
            <person name="Arakawa K."/>
        </authorList>
    </citation>
    <scope>NUCLEOTIDE SEQUENCE [LARGE SCALE GENOMIC DNA]</scope>
</reference>
<comment type="caution">
    <text evidence="2">The sequence shown here is derived from an EMBL/GenBank/DDBJ whole genome shotgun (WGS) entry which is preliminary data.</text>
</comment>
<accession>A0A4C1Z7U0</accession>
<proteinExistence type="predicted"/>
<dbReference type="AlphaFoldDB" id="A0A4C1Z7U0"/>
<protein>
    <submittedName>
        <fullName evidence="2">Uncharacterized protein</fullName>
    </submittedName>
</protein>
<sequence length="94" mass="10222">MTPVHPLFQLRINSNGLETGADPFASIEILIKLALENFGRSQAISHARNSINAGNTSRGGRSPARTDLLPARNEGARWRRAARPPPLALINNID</sequence>
<dbReference type="Proteomes" id="UP000299102">
    <property type="component" value="Unassembled WGS sequence"/>
</dbReference>
<keyword evidence="3" id="KW-1185">Reference proteome</keyword>
<evidence type="ECO:0000256" key="1">
    <source>
        <dbReference type="SAM" id="MobiDB-lite"/>
    </source>
</evidence>
<organism evidence="2 3">
    <name type="scientific">Eumeta variegata</name>
    <name type="common">Bagworm moth</name>
    <name type="synonym">Eumeta japonica</name>
    <dbReference type="NCBI Taxonomy" id="151549"/>
    <lineage>
        <taxon>Eukaryota</taxon>
        <taxon>Metazoa</taxon>
        <taxon>Ecdysozoa</taxon>
        <taxon>Arthropoda</taxon>
        <taxon>Hexapoda</taxon>
        <taxon>Insecta</taxon>
        <taxon>Pterygota</taxon>
        <taxon>Neoptera</taxon>
        <taxon>Endopterygota</taxon>
        <taxon>Lepidoptera</taxon>
        <taxon>Glossata</taxon>
        <taxon>Ditrysia</taxon>
        <taxon>Tineoidea</taxon>
        <taxon>Psychidae</taxon>
        <taxon>Oiketicinae</taxon>
        <taxon>Eumeta</taxon>
    </lineage>
</organism>
<evidence type="ECO:0000313" key="3">
    <source>
        <dbReference type="Proteomes" id="UP000299102"/>
    </source>
</evidence>
<dbReference type="EMBL" id="BGZK01001596">
    <property type="protein sequence ID" value="GBP82969.1"/>
    <property type="molecule type" value="Genomic_DNA"/>
</dbReference>
<evidence type="ECO:0000313" key="2">
    <source>
        <dbReference type="EMBL" id="GBP82969.1"/>
    </source>
</evidence>
<gene>
    <name evidence="2" type="ORF">EVAR_90158_1</name>
</gene>
<feature type="compositionally biased region" description="Polar residues" evidence="1">
    <location>
        <begin position="47"/>
        <end position="59"/>
    </location>
</feature>
<name>A0A4C1Z7U0_EUMVA</name>
<feature type="region of interest" description="Disordered" evidence="1">
    <location>
        <begin position="47"/>
        <end position="94"/>
    </location>
</feature>